<name>A0A9D1UZP3_9BACT</name>
<dbReference type="PANTHER" id="PTHR18964">
    <property type="entry name" value="ROK (REPRESSOR, ORF, KINASE) FAMILY"/>
    <property type="match status" value="1"/>
</dbReference>
<dbReference type="Pfam" id="PF00480">
    <property type="entry name" value="ROK"/>
    <property type="match status" value="1"/>
</dbReference>
<proteinExistence type="inferred from homology"/>
<dbReference type="InterPro" id="IPR036390">
    <property type="entry name" value="WH_DNA-bd_sf"/>
</dbReference>
<dbReference type="Proteomes" id="UP000824202">
    <property type="component" value="Unassembled WGS sequence"/>
</dbReference>
<protein>
    <submittedName>
        <fullName evidence="2">ROK family protein</fullName>
    </submittedName>
</protein>
<reference evidence="2" key="2">
    <citation type="submission" date="2021-04" db="EMBL/GenBank/DDBJ databases">
        <authorList>
            <person name="Gilroy R."/>
        </authorList>
    </citation>
    <scope>NUCLEOTIDE SEQUENCE</scope>
    <source>
        <strain evidence="2">23274</strain>
    </source>
</reference>
<reference evidence="2" key="1">
    <citation type="journal article" date="2021" name="PeerJ">
        <title>Extensive microbial diversity within the chicken gut microbiome revealed by metagenomics and culture.</title>
        <authorList>
            <person name="Gilroy R."/>
            <person name="Ravi A."/>
            <person name="Getino M."/>
            <person name="Pursley I."/>
            <person name="Horton D.L."/>
            <person name="Alikhan N.F."/>
            <person name="Baker D."/>
            <person name="Gharbi K."/>
            <person name="Hall N."/>
            <person name="Watson M."/>
            <person name="Adriaenssens E.M."/>
            <person name="Foster-Nyarko E."/>
            <person name="Jarju S."/>
            <person name="Secka A."/>
            <person name="Antonio M."/>
            <person name="Oren A."/>
            <person name="Chaudhuri R.R."/>
            <person name="La Ragione R."/>
            <person name="Hildebrand F."/>
            <person name="Pallen M.J."/>
        </authorList>
    </citation>
    <scope>NUCLEOTIDE SEQUENCE</scope>
    <source>
        <strain evidence="2">23274</strain>
    </source>
</reference>
<dbReference type="PANTHER" id="PTHR18964:SF149">
    <property type="entry name" value="BIFUNCTIONAL UDP-N-ACETYLGLUCOSAMINE 2-EPIMERASE_N-ACETYLMANNOSAMINE KINASE"/>
    <property type="match status" value="1"/>
</dbReference>
<dbReference type="InterPro" id="IPR000600">
    <property type="entry name" value="ROK"/>
</dbReference>
<gene>
    <name evidence="2" type="ORF">H9863_05060</name>
</gene>
<dbReference type="SUPFAM" id="SSF53067">
    <property type="entry name" value="Actin-like ATPase domain"/>
    <property type="match status" value="1"/>
</dbReference>
<organism evidence="2 3">
    <name type="scientific">Candidatus Odoribacter faecigallinarum</name>
    <dbReference type="NCBI Taxonomy" id="2838706"/>
    <lineage>
        <taxon>Bacteria</taxon>
        <taxon>Pseudomonadati</taxon>
        <taxon>Bacteroidota</taxon>
        <taxon>Bacteroidia</taxon>
        <taxon>Bacteroidales</taxon>
        <taxon>Odoribacteraceae</taxon>
        <taxon>Odoribacter</taxon>
    </lineage>
</organism>
<evidence type="ECO:0000313" key="2">
    <source>
        <dbReference type="EMBL" id="HIX03471.1"/>
    </source>
</evidence>
<dbReference type="AlphaFoldDB" id="A0A9D1UZP3"/>
<sequence length="408" mass="44905">MDGMNKNALPGFKKKRYQQKKDIIKDFYRWGILSKPEVCRLTNMTMPTISKIVDELVEEGWVVNRGQGPSIGGKRPHIYSLNPDAAYIIGIDLGRETLKIAIFNLHKEVIGSIQQFPSILESQDNEAILSDLRLKIEKSLIDLKIPRNKLKVAGVSIPGLLDNSGNSYTYLAFEEGNIRQRLEAMLDIPVFMDNDSSVMAMAEHTFGAARESMHALCISVNECIGMGMILNGHPYTGCKGMAGEFGHVRVTEEDILCYCGKTGCLETLASGRAIIKAACQAIKSGKATTISARPEEITLDKIVQAATHDDIFAIELLQQAGEKIGEALAALIHLFNPELIVIGGKVTANNNIMLPSIRHSIDKYTLTRLKNQCEIKASTLGDNACILGTLSLVMENLNYDPEGKYSLY</sequence>
<dbReference type="Gene3D" id="3.30.420.40">
    <property type="match status" value="2"/>
</dbReference>
<evidence type="ECO:0000256" key="1">
    <source>
        <dbReference type="ARBA" id="ARBA00006479"/>
    </source>
</evidence>
<comment type="caution">
    <text evidence="2">The sequence shown here is derived from an EMBL/GenBank/DDBJ whole genome shotgun (WGS) entry which is preliminary data.</text>
</comment>
<comment type="similarity">
    <text evidence="1">Belongs to the ROK (NagC/XylR) family.</text>
</comment>
<dbReference type="InterPro" id="IPR043129">
    <property type="entry name" value="ATPase_NBD"/>
</dbReference>
<accession>A0A9D1UZP3</accession>
<evidence type="ECO:0000313" key="3">
    <source>
        <dbReference type="Proteomes" id="UP000824202"/>
    </source>
</evidence>
<dbReference type="EMBL" id="DXFT01000098">
    <property type="protein sequence ID" value="HIX03471.1"/>
    <property type="molecule type" value="Genomic_DNA"/>
</dbReference>
<dbReference type="SUPFAM" id="SSF46785">
    <property type="entry name" value="Winged helix' DNA-binding domain"/>
    <property type="match status" value="1"/>
</dbReference>
<dbReference type="Gene3D" id="1.10.10.10">
    <property type="entry name" value="Winged helix-like DNA-binding domain superfamily/Winged helix DNA-binding domain"/>
    <property type="match status" value="1"/>
</dbReference>
<dbReference type="InterPro" id="IPR036388">
    <property type="entry name" value="WH-like_DNA-bd_sf"/>
</dbReference>